<reference evidence="1 2" key="1">
    <citation type="submission" date="2016-07" db="EMBL/GenBank/DDBJ databases">
        <title>Characterization of isolates of Eisenbergiella tayi derived from blood cultures, using whole genome sequencing.</title>
        <authorList>
            <person name="Burdz T."/>
            <person name="Wiebe D."/>
            <person name="Huynh C."/>
            <person name="Bernard K."/>
        </authorList>
    </citation>
    <scope>NUCLEOTIDE SEQUENCE [LARGE SCALE GENOMIC DNA]</scope>
    <source>
        <strain evidence="1 2">NML 120489</strain>
    </source>
</reference>
<evidence type="ECO:0000313" key="2">
    <source>
        <dbReference type="Proteomes" id="UP000095003"/>
    </source>
</evidence>
<evidence type="ECO:0000313" key="1">
    <source>
        <dbReference type="EMBL" id="ODM11063.1"/>
    </source>
</evidence>
<sequence length="154" mass="18530">MVYERIDRPKGLLYHYTKRENIEPILQDGRIRKFKDRECWFCASLEDTLRLMELTVMEEGKLYYDTNGLPRRYPKFIPEEYVVLELSPRYQNGDWVIWNQEFPDGAPEEIQKLGEEFSHLKIGFRGDLRFYENPNIYEVAELLQEQTQAPQITM</sequence>
<gene>
    <name evidence="1" type="ORF">BEH84_03492</name>
</gene>
<dbReference type="EMBL" id="MCGI01000003">
    <property type="protein sequence ID" value="ODM11063.1"/>
    <property type="molecule type" value="Genomic_DNA"/>
</dbReference>
<protein>
    <submittedName>
        <fullName evidence="1">Uncharacterized protein</fullName>
    </submittedName>
</protein>
<proteinExistence type="predicted"/>
<dbReference type="RefSeq" id="WP_069157753.1">
    <property type="nucleotide sequence ID" value="NZ_DBFYTC010000047.1"/>
</dbReference>
<organism evidence="1 2">
    <name type="scientific">Eisenbergiella tayi</name>
    <dbReference type="NCBI Taxonomy" id="1432052"/>
    <lineage>
        <taxon>Bacteria</taxon>
        <taxon>Bacillati</taxon>
        <taxon>Bacillota</taxon>
        <taxon>Clostridia</taxon>
        <taxon>Lachnospirales</taxon>
        <taxon>Lachnospiraceae</taxon>
        <taxon>Eisenbergiella</taxon>
    </lineage>
</organism>
<dbReference type="PATRIC" id="fig|1432052.3.peg.3870"/>
<accession>A0A1E3AQR3</accession>
<dbReference type="Proteomes" id="UP000095003">
    <property type="component" value="Unassembled WGS sequence"/>
</dbReference>
<name>A0A1E3AQR3_9FIRM</name>
<dbReference type="AlphaFoldDB" id="A0A1E3AQR3"/>
<comment type="caution">
    <text evidence="1">The sequence shown here is derived from an EMBL/GenBank/DDBJ whole genome shotgun (WGS) entry which is preliminary data.</text>
</comment>